<keyword evidence="1" id="KW-0472">Membrane</keyword>
<evidence type="ECO:0000313" key="3">
    <source>
        <dbReference type="Proteomes" id="UP000198804"/>
    </source>
</evidence>
<organism evidence="2 3">
    <name type="scientific">Methylorubrum salsuginis</name>
    <dbReference type="NCBI Taxonomy" id="414703"/>
    <lineage>
        <taxon>Bacteria</taxon>
        <taxon>Pseudomonadati</taxon>
        <taxon>Pseudomonadota</taxon>
        <taxon>Alphaproteobacteria</taxon>
        <taxon>Hyphomicrobiales</taxon>
        <taxon>Methylobacteriaceae</taxon>
        <taxon>Methylorubrum</taxon>
    </lineage>
</organism>
<dbReference type="RefSeq" id="WP_244535329.1">
    <property type="nucleotide sequence ID" value="NZ_FOSV01000004.1"/>
</dbReference>
<proteinExistence type="predicted"/>
<name>A0A1I4C3L2_9HYPH</name>
<protein>
    <submittedName>
        <fullName evidence="2">Uncharacterized protein</fullName>
    </submittedName>
</protein>
<evidence type="ECO:0000256" key="1">
    <source>
        <dbReference type="SAM" id="Phobius"/>
    </source>
</evidence>
<accession>A0A1I4C3L2</accession>
<sequence length="85" mass="9677">MLRLVFEQIALFSLPFILFAGWLLLARRSPLDGAEWKPQWTRLVLAGLFVVVVSLVMTGLTGERHAEGYVPPRYENGRLVPGHFR</sequence>
<dbReference type="STRING" id="414703.SAMN04488125_10438"/>
<feature type="transmembrane region" description="Helical" evidence="1">
    <location>
        <begin position="43"/>
        <end position="62"/>
    </location>
</feature>
<dbReference type="Proteomes" id="UP000198804">
    <property type="component" value="Unassembled WGS sequence"/>
</dbReference>
<keyword evidence="1" id="KW-1133">Transmembrane helix</keyword>
<gene>
    <name evidence="2" type="ORF">SAMN04488125_10438</name>
</gene>
<evidence type="ECO:0000313" key="2">
    <source>
        <dbReference type="EMBL" id="SFK75684.1"/>
    </source>
</evidence>
<dbReference type="AlphaFoldDB" id="A0A1I4C3L2"/>
<reference evidence="3" key="1">
    <citation type="submission" date="2016-10" db="EMBL/GenBank/DDBJ databases">
        <authorList>
            <person name="Varghese N."/>
            <person name="Submissions S."/>
        </authorList>
    </citation>
    <scope>NUCLEOTIDE SEQUENCE [LARGE SCALE GENOMIC DNA]</scope>
    <source>
        <strain evidence="3">CGMCC 1.6474</strain>
    </source>
</reference>
<keyword evidence="1" id="KW-0812">Transmembrane</keyword>
<keyword evidence="3" id="KW-1185">Reference proteome</keyword>
<dbReference type="InterPro" id="IPR046093">
    <property type="entry name" value="DUF6111"/>
</dbReference>
<dbReference type="Pfam" id="PF19606">
    <property type="entry name" value="DUF6111"/>
    <property type="match status" value="1"/>
</dbReference>
<dbReference type="EMBL" id="FOSV01000004">
    <property type="protein sequence ID" value="SFK75684.1"/>
    <property type="molecule type" value="Genomic_DNA"/>
</dbReference>